<feature type="domain" description="PEP-utilising enzyme mobile" evidence="1">
    <location>
        <begin position="695"/>
        <end position="765"/>
    </location>
</feature>
<dbReference type="SUPFAM" id="SSF52009">
    <property type="entry name" value="Phosphohistidine domain"/>
    <property type="match status" value="1"/>
</dbReference>
<feature type="domain" description="Pyruvate phosphate dikinase AMP/ATP-binding" evidence="2">
    <location>
        <begin position="216"/>
        <end position="264"/>
    </location>
</feature>
<dbReference type="InterPro" id="IPR002192">
    <property type="entry name" value="PPDK_AMP/ATP-bd"/>
</dbReference>
<dbReference type="PANTHER" id="PTHR43615:SF1">
    <property type="entry name" value="PPDK_N DOMAIN-CONTAINING PROTEIN"/>
    <property type="match status" value="1"/>
</dbReference>
<comment type="caution">
    <text evidence="3">The sequence shown here is derived from an EMBL/GenBank/DDBJ whole genome shotgun (WGS) entry which is preliminary data.</text>
</comment>
<dbReference type="InterPro" id="IPR051549">
    <property type="entry name" value="PEP_Utilizing_Enz"/>
</dbReference>
<proteinExistence type="predicted"/>
<evidence type="ECO:0000259" key="1">
    <source>
        <dbReference type="Pfam" id="PF00391"/>
    </source>
</evidence>
<dbReference type="Gene3D" id="3.50.30.10">
    <property type="entry name" value="Phosphohistidine domain"/>
    <property type="match status" value="1"/>
</dbReference>
<keyword evidence="4" id="KW-1185">Reference proteome</keyword>
<dbReference type="SUPFAM" id="SSF56059">
    <property type="entry name" value="Glutathione synthetase ATP-binding domain-like"/>
    <property type="match status" value="1"/>
</dbReference>
<dbReference type="InterPro" id="IPR013815">
    <property type="entry name" value="ATP_grasp_subdomain_1"/>
</dbReference>
<reference evidence="3 4" key="1">
    <citation type="submission" date="2018-10" db="EMBL/GenBank/DDBJ databases">
        <title>Tessaracoccus antarcticuss sp. nov., isolated from sediment.</title>
        <authorList>
            <person name="Zhou L.Y."/>
            <person name="Du Z.J."/>
        </authorList>
    </citation>
    <scope>NUCLEOTIDE SEQUENCE [LARGE SCALE GENOMIC DNA]</scope>
    <source>
        <strain evidence="3 4">JDX10</strain>
    </source>
</reference>
<sequence length="774" mass="82396">MNEQFCVRLDQVRRDDLAIAGGKGANLGELLHAGFDVPHGFIVTTHAYRTAVGAARSVDDVRGAGLPSGVDAAIRQAYGSMSGGAVAVRSSATAEDLPGAAFAGQQDTFLDVEGEDAVVAAVLGCWASLFTERAVAYRDRLGIESATVAMAVVVQAMVPADVAGVMFTADPVTGARDTVVIDAARGLGEAVVSGTVIPDHFLVDHRDHIVERRVVAVPSLREDQIPEIAAVGRRIAEHFGAPQDIEWAIREGRLSILQSRAMTALPPPPRALNRFQRFIGPTLLEMLPRRPYPMELTAWILPTVAAHVAEMMEQLVGVRISWGEMLPARDAIVQEFAPPSPHPTAVVPLRIARTVARGLRGSTAPWQEDPLTRAYRSGAAALDRLDPSMLSLEELVDVPRRASTLVELMTRLRVERLPGGLVGMVGLRLVLVGRTKVLPELIGHVPTMTRAANDELAGLAADAVAIGELRKLLEAGELGEALTCASSLPAAADWWRRFQCFLDTYGHRETTSIMLLHDPAWVDSPTTVMGLIRVLMEQGGADEKASAPTSLLRRSGVVRGLGRLAARGVAFREDTHFELTRTFPAVRSALNEVGRRLARDGRLDDAEDVWMLTLQEVTRGVSTAGSDAFSLREAATRRRAAWAVLAATPLIASSTLYPHRRASPDALVTGAAGGGGRATGAVRVIDGPDQFGDLRSGEVLVCEATNPSWTPLFQRAAAVVVDHGGVASHAAIVAREYGIPAVMGAATATTILHDGQCVVVDGDRGEVMPAPDPG</sequence>
<gene>
    <name evidence="3" type="ORF">EAX62_00655</name>
</gene>
<keyword evidence="3" id="KW-0670">Pyruvate</keyword>
<dbReference type="GO" id="GO:0016301">
    <property type="term" value="F:kinase activity"/>
    <property type="evidence" value="ECO:0007669"/>
    <property type="project" value="InterPro"/>
</dbReference>
<feature type="domain" description="Pyruvate phosphate dikinase AMP/ATP-binding" evidence="2">
    <location>
        <begin position="63"/>
        <end position="213"/>
    </location>
</feature>
<accession>A0A3M0G861</accession>
<dbReference type="Pfam" id="PF01326">
    <property type="entry name" value="PPDK_N"/>
    <property type="match status" value="3"/>
</dbReference>
<organism evidence="3 4">
    <name type="scientific">Tessaracoccus antarcticus</name>
    <dbReference type="NCBI Taxonomy" id="2479848"/>
    <lineage>
        <taxon>Bacteria</taxon>
        <taxon>Bacillati</taxon>
        <taxon>Actinomycetota</taxon>
        <taxon>Actinomycetes</taxon>
        <taxon>Propionibacteriales</taxon>
        <taxon>Propionibacteriaceae</taxon>
        <taxon>Tessaracoccus</taxon>
    </lineage>
</organism>
<evidence type="ECO:0000313" key="4">
    <source>
        <dbReference type="Proteomes" id="UP000275256"/>
    </source>
</evidence>
<dbReference type="Gene3D" id="3.30.1490.20">
    <property type="entry name" value="ATP-grasp fold, A domain"/>
    <property type="match status" value="1"/>
</dbReference>
<name>A0A3M0G861_9ACTN</name>
<protein>
    <submittedName>
        <fullName evidence="3">Phosphoenolpyruvate synthase</fullName>
    </submittedName>
</protein>
<dbReference type="Pfam" id="PF00391">
    <property type="entry name" value="PEP-utilizers"/>
    <property type="match status" value="1"/>
</dbReference>
<dbReference type="OrthoDB" id="9765468at2"/>
<dbReference type="InterPro" id="IPR036637">
    <property type="entry name" value="Phosphohistidine_dom_sf"/>
</dbReference>
<evidence type="ECO:0000313" key="3">
    <source>
        <dbReference type="EMBL" id="RMB61220.1"/>
    </source>
</evidence>
<dbReference type="Proteomes" id="UP000275256">
    <property type="component" value="Unassembled WGS sequence"/>
</dbReference>
<dbReference type="InterPro" id="IPR008279">
    <property type="entry name" value="PEP-util_enz_mobile_dom"/>
</dbReference>
<dbReference type="AlphaFoldDB" id="A0A3M0G861"/>
<feature type="domain" description="Pyruvate phosphate dikinase AMP/ATP-binding" evidence="2">
    <location>
        <begin position="19"/>
        <end position="52"/>
    </location>
</feature>
<dbReference type="EMBL" id="REFW01000001">
    <property type="protein sequence ID" value="RMB61220.1"/>
    <property type="molecule type" value="Genomic_DNA"/>
</dbReference>
<dbReference type="GO" id="GO:0005524">
    <property type="term" value="F:ATP binding"/>
    <property type="evidence" value="ECO:0007669"/>
    <property type="project" value="InterPro"/>
</dbReference>
<dbReference type="RefSeq" id="WP_121899766.1">
    <property type="nucleotide sequence ID" value="NZ_REFW01000001.1"/>
</dbReference>
<evidence type="ECO:0000259" key="2">
    <source>
        <dbReference type="Pfam" id="PF01326"/>
    </source>
</evidence>
<dbReference type="PANTHER" id="PTHR43615">
    <property type="entry name" value="PHOSPHOENOLPYRUVATE SYNTHASE-RELATED"/>
    <property type="match status" value="1"/>
</dbReference>
<dbReference type="Gene3D" id="3.30.470.20">
    <property type="entry name" value="ATP-grasp fold, B domain"/>
    <property type="match status" value="2"/>
</dbReference>